<gene>
    <name evidence="3" type="ORF">BJP37_26175</name>
</gene>
<comment type="caution">
    <text evidence="3">The sequence shown here is derived from an EMBL/GenBank/DDBJ whole genome shotgun (WGS) entry which is preliminary data.</text>
</comment>
<keyword evidence="4" id="KW-1185">Reference proteome</keyword>
<feature type="transmembrane region" description="Helical" evidence="2">
    <location>
        <begin position="1009"/>
        <end position="1025"/>
    </location>
</feature>
<feature type="transmembrane region" description="Helical" evidence="2">
    <location>
        <begin position="1066"/>
        <end position="1086"/>
    </location>
</feature>
<feature type="transmembrane region" description="Helical" evidence="2">
    <location>
        <begin position="499"/>
        <end position="517"/>
    </location>
</feature>
<feature type="transmembrane region" description="Helical" evidence="2">
    <location>
        <begin position="581"/>
        <end position="603"/>
    </location>
</feature>
<feature type="transmembrane region" description="Helical" evidence="2">
    <location>
        <begin position="1355"/>
        <end position="1374"/>
    </location>
</feature>
<feature type="transmembrane region" description="Helical" evidence="2">
    <location>
        <begin position="470"/>
        <end position="492"/>
    </location>
</feature>
<feature type="transmembrane region" description="Helical" evidence="2">
    <location>
        <begin position="1034"/>
        <end position="1054"/>
    </location>
</feature>
<protein>
    <submittedName>
        <fullName evidence="3">DUF2157 domain-containing protein</fullName>
    </submittedName>
</protein>
<feature type="transmembrane region" description="Helical" evidence="2">
    <location>
        <begin position="345"/>
        <end position="363"/>
    </location>
</feature>
<dbReference type="Proteomes" id="UP000186657">
    <property type="component" value="Unassembled WGS sequence"/>
</dbReference>
<evidence type="ECO:0000256" key="2">
    <source>
        <dbReference type="SAM" id="Phobius"/>
    </source>
</evidence>
<keyword evidence="2" id="KW-0812">Transmembrane</keyword>
<feature type="transmembrane region" description="Helical" evidence="2">
    <location>
        <begin position="286"/>
        <end position="305"/>
    </location>
</feature>
<feature type="transmembrane region" description="Helical" evidence="2">
    <location>
        <begin position="898"/>
        <end position="917"/>
    </location>
</feature>
<feature type="transmembrane region" description="Helical" evidence="2">
    <location>
        <begin position="1380"/>
        <end position="1400"/>
    </location>
</feature>
<feature type="region of interest" description="Disordered" evidence="1">
    <location>
        <begin position="785"/>
        <end position="819"/>
    </location>
</feature>
<feature type="transmembrane region" description="Helical" evidence="2">
    <location>
        <begin position="1123"/>
        <end position="1140"/>
    </location>
</feature>
<feature type="transmembrane region" description="Helical" evidence="2">
    <location>
        <begin position="676"/>
        <end position="694"/>
    </location>
</feature>
<feature type="transmembrane region" description="Helical" evidence="2">
    <location>
        <begin position="871"/>
        <end position="892"/>
    </location>
</feature>
<feature type="transmembrane region" description="Helical" evidence="2">
    <location>
        <begin position="753"/>
        <end position="771"/>
    </location>
</feature>
<dbReference type="EMBL" id="MKZS01000001">
    <property type="protein sequence ID" value="OLT61995.1"/>
    <property type="molecule type" value="Genomic_DNA"/>
</dbReference>
<feature type="transmembrane region" description="Helical" evidence="2">
    <location>
        <begin position="643"/>
        <end position="664"/>
    </location>
</feature>
<feature type="transmembrane region" description="Helical" evidence="2">
    <location>
        <begin position="1183"/>
        <end position="1201"/>
    </location>
</feature>
<feature type="transmembrane region" description="Helical" evidence="2">
    <location>
        <begin position="724"/>
        <end position="747"/>
    </location>
</feature>
<accession>A0A1U7N7U7</accession>
<sequence>MSSPREGSITIALNTNTSQSKLLEALALWQELGLLSETSIDIIFKTKASHPALLEGLDAWLRLGLLQETFVKRLCREHLTCALPEPSVTPKVSALPVSKPARQLVSPLASNDFAPETPKAKKPNSIAQMWQSLQAEFSVRWLLFLGMFMVVVSSGVLAASQWDNFPAAGQYGVLLAYTLSFWGISAWTTKQGNLPLTAQTLRVVTLLLIPVNFWAMDGFGLWRHPLNWLVVAVATVALSAIVLSSILLGRGYGNGFLRLRQQQSFPLPIINYLGLSYLNWGWGIPGFPIGAVYLGIGSIIATLYIESRSRKQNSAFIFDVAGFRILVYGIGILLFRAIFVIGVDIEQLGLAIGMCGWFLYWLSQKPQAPSLPVSPSPRLPMIWLGGSLLVLGWLVCVAAEFPWQAMIVSGLGVWLFVNRLLKFWRRSDLAAILAIGLQMVWLSWRLIPPSIQTWLLETATTLTHSQETPYVLLSLVLFPYLVLIVGLADWLYQRKKHDLAEFAEVIALGIGVNLTTLCFSNPLLLTINGINSAITLGIVTQRQCSLGIKHHLRLRVYLTHSTAIATVISAINYLFPNLHLGGFSAILLALMLAEWSLSLKIPATSDYVKIWRESAWHLGLSLAGLSYLLLCVNYSAYDVNPDSYLRAWGLLWLITPLSLTGIARGYRSWQPPQDKFVIRLSVVAVILSQFLILGIPEMRLISLASATALMLVNTRYLKQLTSAAITVGCGISLVGFLLWDGILGFPQPSGQDWFVVGAIAILTLWLWRSWLLRISKIQDNQSQFKTSNQQANLPEGNAKGEQQTNLQPSTLQPSTLQPSNLGQKATLREQPSNLGQKATLREQPSNLGQKATLREQQTNLPKLYAQAMDGWAIALFIFQLILLTCYSLIVYIGFGSPTWFMLIVNAVTLGAIAYRSFPYPSNWAIYGIGWSVELLTTETLGLTEALGLFEHSLINLAVANTVLGLIAQLLGDWWRRRSNLDKLPSSWHIIPLLYGSLGALLRWGTFTNWTGLFFFALAIIAIGVGRRRAEFKPLIYLALFGISVSAYELLFYQLSQLGGGAKGDGLIIMAVLGTSIMYAYRVLSPWLKAYLHFTPKELKVISHFHWVWSSCLLIAATTEPIESAMMLGFSTGAFLVIYAISQGRNRSNRLLGEIWVYLGFVEAWGMRLYWINTPVARLLSGPLVPWKGAIASLVAYFLYFLPWENWGWSKRPWQIAAFLIPLIAIAENPYSGNLASLLIIAAFYIILAIFNQQIRFTFISVIVIDWMLLRWFGQLHLTAALWYVLPLSLSLLYIAQVDPYLSQPPQKQIRHNLRLIGTSMICLVSFWTAQWLGLLTGAISVVLIFAGLAMKVRAFLYVGTGTFLINAIYQLLIFSVDYPFSKWVVALFVGIGFIWIAATFETRRDQITAWMNQFQSWE</sequence>
<feature type="transmembrane region" description="Helical" evidence="2">
    <location>
        <begin position="1315"/>
        <end position="1348"/>
    </location>
</feature>
<feature type="transmembrane region" description="Helical" evidence="2">
    <location>
        <begin position="317"/>
        <end position="339"/>
    </location>
</feature>
<organism evidence="3 4">
    <name type="scientific">Moorena bouillonii PNG</name>
    <dbReference type="NCBI Taxonomy" id="568701"/>
    <lineage>
        <taxon>Bacteria</taxon>
        <taxon>Bacillati</taxon>
        <taxon>Cyanobacteriota</taxon>
        <taxon>Cyanophyceae</taxon>
        <taxon>Coleofasciculales</taxon>
        <taxon>Coleofasciculaceae</taxon>
        <taxon>Moorena</taxon>
    </lineage>
</organism>
<feature type="transmembrane region" description="Helical" evidence="2">
    <location>
        <begin position="986"/>
        <end position="1003"/>
    </location>
</feature>
<feature type="transmembrane region" description="Helical" evidence="2">
    <location>
        <begin position="615"/>
        <end position="637"/>
    </location>
</feature>
<feature type="transmembrane region" description="Helical" evidence="2">
    <location>
        <begin position="1152"/>
        <end position="1171"/>
    </location>
</feature>
<feature type="compositionally biased region" description="Polar residues" evidence="1">
    <location>
        <begin position="800"/>
        <end position="819"/>
    </location>
</feature>
<feature type="transmembrane region" description="Helical" evidence="2">
    <location>
        <begin position="1098"/>
        <end position="1117"/>
    </location>
</feature>
<evidence type="ECO:0000313" key="3">
    <source>
        <dbReference type="EMBL" id="OLT61995.1"/>
    </source>
</evidence>
<keyword evidence="2" id="KW-0472">Membrane</keyword>
<feature type="transmembrane region" description="Helical" evidence="2">
    <location>
        <begin position="1237"/>
        <end position="1263"/>
    </location>
</feature>
<feature type="transmembrane region" description="Helical" evidence="2">
    <location>
        <begin position="1275"/>
        <end position="1295"/>
    </location>
</feature>
<feature type="transmembrane region" description="Helical" evidence="2">
    <location>
        <begin position="168"/>
        <end position="188"/>
    </location>
</feature>
<reference evidence="3 4" key="1">
    <citation type="submission" date="2016-10" db="EMBL/GenBank/DDBJ databases">
        <title>Comparative genomics uncovers the prolific and rare metabolic potential of the cyanobacterial genus Moorea.</title>
        <authorList>
            <person name="Leao T."/>
            <person name="Castelao G."/>
            <person name="Korobeynikov A."/>
            <person name="Monroe E.A."/>
            <person name="Podell S."/>
            <person name="Glukhov E."/>
            <person name="Allen E."/>
            <person name="Gerwick W.H."/>
            <person name="Gerwick L."/>
        </authorList>
    </citation>
    <scope>NUCLEOTIDE SEQUENCE [LARGE SCALE GENOMIC DNA]</scope>
    <source>
        <strain evidence="3 4">PNG5-198</strain>
    </source>
</reference>
<feature type="transmembrane region" description="Helical" evidence="2">
    <location>
        <begin position="228"/>
        <end position="252"/>
    </location>
</feature>
<feature type="transmembrane region" description="Helical" evidence="2">
    <location>
        <begin position="375"/>
        <end position="395"/>
    </location>
</feature>
<evidence type="ECO:0000313" key="4">
    <source>
        <dbReference type="Proteomes" id="UP000186657"/>
    </source>
</evidence>
<evidence type="ECO:0000256" key="1">
    <source>
        <dbReference type="SAM" id="MobiDB-lite"/>
    </source>
</evidence>
<proteinExistence type="predicted"/>
<keyword evidence="2" id="KW-1133">Transmembrane helix</keyword>
<name>A0A1U7N7U7_9CYAN</name>
<feature type="transmembrane region" description="Helical" evidence="2">
    <location>
        <begin position="141"/>
        <end position="162"/>
    </location>
</feature>
<dbReference type="RefSeq" id="WP_075903608.1">
    <property type="nucleotide sequence ID" value="NZ_MKZS01000001.1"/>
</dbReference>
<feature type="transmembrane region" description="Helical" evidence="2">
    <location>
        <begin position="200"/>
        <end position="222"/>
    </location>
</feature>